<evidence type="ECO:0000259" key="10">
    <source>
        <dbReference type="SMART" id="SM00547"/>
    </source>
</evidence>
<keyword evidence="5" id="KW-0862">Zinc</keyword>
<reference evidence="11" key="1">
    <citation type="submission" date="2021-06" db="EMBL/GenBank/DDBJ databases">
        <authorList>
            <person name="Kallberg Y."/>
            <person name="Tangrot J."/>
            <person name="Rosling A."/>
        </authorList>
    </citation>
    <scope>NUCLEOTIDE SEQUENCE</scope>
    <source>
        <strain evidence="11">87-6 pot B 2015</strain>
    </source>
</reference>
<protein>
    <submittedName>
        <fullName evidence="11">15000_t:CDS:1</fullName>
    </submittedName>
</protein>
<keyword evidence="6 9" id="KW-1133">Transmembrane helix</keyword>
<keyword evidence="2 9" id="KW-0812">Transmembrane</keyword>
<comment type="subcellular location">
    <subcellularLocation>
        <location evidence="1">Membrane</location>
        <topology evidence="1">Multi-pass membrane protein</topology>
    </subcellularLocation>
</comment>
<feature type="domain" description="RanBP2-type" evidence="10">
    <location>
        <begin position="380"/>
        <end position="404"/>
    </location>
</feature>
<dbReference type="GO" id="GO:0022857">
    <property type="term" value="F:transmembrane transporter activity"/>
    <property type="evidence" value="ECO:0007669"/>
    <property type="project" value="TreeGrafter"/>
</dbReference>
<dbReference type="GO" id="GO:0016020">
    <property type="term" value="C:membrane"/>
    <property type="evidence" value="ECO:0007669"/>
    <property type="project" value="UniProtKB-SubCell"/>
</dbReference>
<comment type="caution">
    <text evidence="11">The sequence shown here is derived from an EMBL/GenBank/DDBJ whole genome shotgun (WGS) entry which is preliminary data.</text>
</comment>
<evidence type="ECO:0000256" key="9">
    <source>
        <dbReference type="SAM" id="Phobius"/>
    </source>
</evidence>
<dbReference type="SUPFAM" id="SSF90209">
    <property type="entry name" value="Ran binding protein zinc finger-like"/>
    <property type="match status" value="1"/>
</dbReference>
<feature type="domain" description="RanBP2-type" evidence="10">
    <location>
        <begin position="166"/>
        <end position="190"/>
    </location>
</feature>
<evidence type="ECO:0000313" key="11">
    <source>
        <dbReference type="EMBL" id="CAG8577763.1"/>
    </source>
</evidence>
<dbReference type="InterPro" id="IPR036443">
    <property type="entry name" value="Znf_RanBP2_sf"/>
</dbReference>
<dbReference type="InterPro" id="IPR036259">
    <property type="entry name" value="MFS_trans_sf"/>
</dbReference>
<dbReference type="InterPro" id="IPR001876">
    <property type="entry name" value="Znf_RanBP2"/>
</dbReference>
<feature type="domain" description="RanBP2-type" evidence="10">
    <location>
        <begin position="425"/>
        <end position="449"/>
    </location>
</feature>
<feature type="compositionally biased region" description="Low complexity" evidence="8">
    <location>
        <begin position="235"/>
        <end position="274"/>
    </location>
</feature>
<feature type="region of interest" description="Disordered" evidence="8">
    <location>
        <begin position="215"/>
        <end position="329"/>
    </location>
</feature>
<dbReference type="Proteomes" id="UP000789375">
    <property type="component" value="Unassembled WGS sequence"/>
</dbReference>
<keyword evidence="4" id="KW-0863">Zinc-finger</keyword>
<keyword evidence="12" id="KW-1185">Reference proteome</keyword>
<evidence type="ECO:0000256" key="6">
    <source>
        <dbReference type="ARBA" id="ARBA00022989"/>
    </source>
</evidence>
<dbReference type="Gene3D" id="3.90.228.10">
    <property type="match status" value="1"/>
</dbReference>
<dbReference type="AlphaFoldDB" id="A0A9N9G4Y9"/>
<feature type="region of interest" description="Disordered" evidence="8">
    <location>
        <begin position="102"/>
        <end position="121"/>
    </location>
</feature>
<feature type="region of interest" description="Disordered" evidence="8">
    <location>
        <begin position="144"/>
        <end position="166"/>
    </location>
</feature>
<feature type="transmembrane region" description="Helical" evidence="9">
    <location>
        <begin position="876"/>
        <end position="897"/>
    </location>
</feature>
<dbReference type="Gene3D" id="1.20.1250.20">
    <property type="entry name" value="MFS general substrate transporter like domains"/>
    <property type="match status" value="1"/>
</dbReference>
<dbReference type="GO" id="GO:0008270">
    <property type="term" value="F:zinc ion binding"/>
    <property type="evidence" value="ECO:0007669"/>
    <property type="project" value="UniProtKB-KW"/>
</dbReference>
<evidence type="ECO:0000313" key="12">
    <source>
        <dbReference type="Proteomes" id="UP000789375"/>
    </source>
</evidence>
<organism evidence="11 12">
    <name type="scientific">Funneliformis mosseae</name>
    <name type="common">Endomycorrhizal fungus</name>
    <name type="synonym">Glomus mosseae</name>
    <dbReference type="NCBI Taxonomy" id="27381"/>
    <lineage>
        <taxon>Eukaryota</taxon>
        <taxon>Fungi</taxon>
        <taxon>Fungi incertae sedis</taxon>
        <taxon>Mucoromycota</taxon>
        <taxon>Glomeromycotina</taxon>
        <taxon>Glomeromycetes</taxon>
        <taxon>Glomerales</taxon>
        <taxon>Glomeraceae</taxon>
        <taxon>Funneliformis</taxon>
    </lineage>
</organism>
<feature type="transmembrane region" description="Helical" evidence="9">
    <location>
        <begin position="690"/>
        <end position="715"/>
    </location>
</feature>
<gene>
    <name evidence="11" type="ORF">FMOSSE_LOCUS7791</name>
</gene>
<feature type="transmembrane region" description="Helical" evidence="9">
    <location>
        <begin position="783"/>
        <end position="804"/>
    </location>
</feature>
<evidence type="ECO:0000256" key="2">
    <source>
        <dbReference type="ARBA" id="ARBA00022692"/>
    </source>
</evidence>
<proteinExistence type="predicted"/>
<sequence>MLKSLKIFKSRKDNICAKPGCNNQVKRERNGTVLNYCSTTCQMNNYAPGSEYEEESWEPPTYTPEANTSNQWGVWTPDNSRPPPYAFEDDDIFATNDRTQVTPLWEPDDAPPSPLSVSRPNPTDDFPIWLGASVDPLWVPPSSDNNHSRYSSSNLTPRSTTPSDDEEIQCPACTFFIRPNKTVCEMCGTTITRLEPKKSHYKSKSTITSFRDLYEEDEDEEPLNPFADPIPPLPRRNNNHSSSSNKNDRSNNSNKTNNYERSNYYDYSDYDFSNPRPSPPNDELWIEPTSNRRSRPPPEPIQHNYRNTREYSRRNVQNPQKPPTPPPNDNEITCSACNFNNHPSMTHCEICYSQLIKSPPPEQKNRATAGGRFNQLETRAKKACSACSYYNDSDSVQCEMCYSPIAGVARKTTFNLPSLFKHDVNMTQCPTCTFMNHPSMPQCEMCRNELPGSNAALQQLQFQQYLDNLPGPATKIFNLPLDDHDYMATQQVSLSKKLYAQFFKVGLPNARILAIFRVIMPARLIQAHETYKKQISGNQPANNVTHRMFHGTQVVCDATRLYGNAEWKFCAAVNCGLCGIAQNGNSCAKSKHGGRMWFANTSQTSLGYCRTDPIKAMFVLDLIAATGAANGIIIVDKEANRFIVKCQMENSNSPRYVLLSSSDEIDVEHVLPNPSELSNKKLWYKTPSAYWLLPMFIAILMTSGLSAAAGIQLYVLAVCHDLYPEKVPLSFKSNLDDACINADMQAKVAQYLAKSSLFTAIPTIFVLGPLGTLSDRKGCKSTLLISAIEIFLTTLNLLLVSNFYDKVGLYTYLIGSFIDRVTGGFYALSEASYAYITDCTHLIRNVMFRWIQDAMFAGYSVGPTIGRYLIKGTDNLLSIYYVTLVMYILLVLFYFFILPESLSKEKLLMNVKCQQELFSIN</sequence>
<accession>A0A9N9G4Y9</accession>
<keyword evidence="7 9" id="KW-0472">Membrane</keyword>
<dbReference type="SMART" id="SM00547">
    <property type="entry name" value="ZnF_RBZ"/>
    <property type="match status" value="4"/>
</dbReference>
<evidence type="ECO:0000256" key="5">
    <source>
        <dbReference type="ARBA" id="ARBA00022833"/>
    </source>
</evidence>
<dbReference type="SUPFAM" id="SSF103473">
    <property type="entry name" value="MFS general substrate transporter"/>
    <property type="match status" value="1"/>
</dbReference>
<evidence type="ECO:0000256" key="3">
    <source>
        <dbReference type="ARBA" id="ARBA00022723"/>
    </source>
</evidence>
<evidence type="ECO:0000256" key="4">
    <source>
        <dbReference type="ARBA" id="ARBA00022771"/>
    </source>
</evidence>
<feature type="domain" description="RanBP2-type" evidence="10">
    <location>
        <begin position="330"/>
        <end position="354"/>
    </location>
</feature>
<dbReference type="EMBL" id="CAJVPP010001891">
    <property type="protein sequence ID" value="CAG8577763.1"/>
    <property type="molecule type" value="Genomic_DNA"/>
</dbReference>
<keyword evidence="3" id="KW-0479">Metal-binding</keyword>
<feature type="compositionally biased region" description="Low complexity" evidence="8">
    <location>
        <begin position="144"/>
        <end position="154"/>
    </location>
</feature>
<evidence type="ECO:0000256" key="8">
    <source>
        <dbReference type="SAM" id="MobiDB-lite"/>
    </source>
</evidence>
<evidence type="ECO:0000256" key="7">
    <source>
        <dbReference type="ARBA" id="ARBA00023136"/>
    </source>
</evidence>
<dbReference type="PANTHER" id="PTHR23507">
    <property type="entry name" value="ZGC:174356"/>
    <property type="match status" value="1"/>
</dbReference>
<dbReference type="Gene3D" id="2.30.30.380">
    <property type="entry name" value="Zn-finger domain of Sec23/24"/>
    <property type="match status" value="1"/>
</dbReference>
<feature type="compositionally biased region" description="Polar residues" evidence="8">
    <location>
        <begin position="64"/>
        <end position="79"/>
    </location>
</feature>
<evidence type="ECO:0000256" key="1">
    <source>
        <dbReference type="ARBA" id="ARBA00004141"/>
    </source>
</evidence>
<name>A0A9N9G4Y9_FUNMO</name>
<feature type="transmembrane region" description="Helical" evidence="9">
    <location>
        <begin position="616"/>
        <end position="635"/>
    </location>
</feature>
<feature type="region of interest" description="Disordered" evidence="8">
    <location>
        <begin position="52"/>
        <end position="81"/>
    </location>
</feature>
<dbReference type="PANTHER" id="PTHR23507:SF1">
    <property type="entry name" value="FI18259P1-RELATED"/>
    <property type="match status" value="1"/>
</dbReference>